<comment type="subcellular location">
    <subcellularLocation>
        <location evidence="3">Nucleus</location>
        <location evidence="3">Nucleolus</location>
    </subcellularLocation>
</comment>
<keyword evidence="10" id="KW-0547">Nucleotide-binding</keyword>
<dbReference type="SMART" id="SM00220">
    <property type="entry name" value="S_TKc"/>
    <property type="match status" value="1"/>
</dbReference>
<dbReference type="InterPro" id="IPR054754">
    <property type="entry name" value="NudT16"/>
</dbReference>
<name>L9JD28_TUPCH</name>
<dbReference type="eggNOG" id="KOG0589">
    <property type="taxonomic scope" value="Eukaryota"/>
</dbReference>
<dbReference type="PANTHER" id="PTHR44899">
    <property type="entry name" value="CAMK FAMILY PROTEIN KINASE"/>
    <property type="match status" value="1"/>
</dbReference>
<feature type="region of interest" description="Disordered" evidence="24">
    <location>
        <begin position="799"/>
        <end position="825"/>
    </location>
</feature>
<evidence type="ECO:0000256" key="21">
    <source>
        <dbReference type="ARBA" id="ARBA00055453"/>
    </source>
</evidence>
<dbReference type="PROSITE" id="PS50011">
    <property type="entry name" value="PROTEIN_KINASE_DOM"/>
    <property type="match status" value="1"/>
</dbReference>
<gene>
    <name evidence="26" type="ORF">TREES_T100001944</name>
</gene>
<comment type="catalytic activity">
    <reaction evidence="19">
        <text>L-threonyl-[protein] + ATP = O-phospho-L-threonyl-[protein] + ADP + H(+)</text>
        <dbReference type="Rhea" id="RHEA:46608"/>
        <dbReference type="Rhea" id="RHEA-COMP:11060"/>
        <dbReference type="Rhea" id="RHEA-COMP:11605"/>
        <dbReference type="ChEBI" id="CHEBI:15378"/>
        <dbReference type="ChEBI" id="CHEBI:30013"/>
        <dbReference type="ChEBI" id="CHEBI:30616"/>
        <dbReference type="ChEBI" id="CHEBI:61977"/>
        <dbReference type="ChEBI" id="CHEBI:456216"/>
        <dbReference type="EC" id="2.7.11.1"/>
    </reaction>
</comment>
<organism evidence="26 27">
    <name type="scientific">Tupaia chinensis</name>
    <name type="common">Chinese tree shrew</name>
    <name type="synonym">Tupaia belangeri chinensis</name>
    <dbReference type="NCBI Taxonomy" id="246437"/>
    <lineage>
        <taxon>Eukaryota</taxon>
        <taxon>Metazoa</taxon>
        <taxon>Chordata</taxon>
        <taxon>Craniata</taxon>
        <taxon>Vertebrata</taxon>
        <taxon>Euteleostomi</taxon>
        <taxon>Mammalia</taxon>
        <taxon>Eutheria</taxon>
        <taxon>Euarchontoglires</taxon>
        <taxon>Scandentia</taxon>
        <taxon>Tupaiidae</taxon>
        <taxon>Tupaia</taxon>
    </lineage>
</organism>
<evidence type="ECO:0000313" key="27">
    <source>
        <dbReference type="Proteomes" id="UP000011518"/>
    </source>
</evidence>
<dbReference type="InParanoid" id="L9JD28"/>
<keyword evidence="13" id="KW-0460">Magnesium</keyword>
<keyword evidence="14" id="KW-0694">RNA-binding</keyword>
<proteinExistence type="inferred from homology"/>
<comment type="cofactor">
    <cofactor evidence="1">
        <name>Mn(2+)</name>
        <dbReference type="ChEBI" id="CHEBI:29035"/>
    </cofactor>
</comment>
<reference evidence="27" key="1">
    <citation type="submission" date="2012-07" db="EMBL/GenBank/DDBJ databases">
        <title>Genome of the Chinese tree shrew, a rising model animal genetically related to primates.</title>
        <authorList>
            <person name="Zhang G."/>
            <person name="Fan Y."/>
            <person name="Yao Y."/>
            <person name="Huang Z."/>
        </authorList>
    </citation>
    <scope>NUCLEOTIDE SEQUENCE [LARGE SCALE GENOMIC DNA]</scope>
</reference>
<keyword evidence="17" id="KW-0539">Nucleus</keyword>
<evidence type="ECO:0000256" key="7">
    <source>
        <dbReference type="ARBA" id="ARBA00022553"/>
    </source>
</evidence>
<keyword evidence="27" id="KW-1185">Reference proteome</keyword>
<evidence type="ECO:0000256" key="19">
    <source>
        <dbReference type="ARBA" id="ARBA00047899"/>
    </source>
</evidence>
<keyword evidence="8" id="KW-0808">Transferase</keyword>
<dbReference type="STRING" id="246437.L9JD28"/>
<comment type="catalytic activity">
    <reaction evidence="20">
        <text>L-seryl-[protein] + ATP = O-phospho-L-seryl-[protein] + ADP + H(+)</text>
        <dbReference type="Rhea" id="RHEA:17989"/>
        <dbReference type="Rhea" id="RHEA-COMP:9863"/>
        <dbReference type="Rhea" id="RHEA-COMP:11604"/>
        <dbReference type="ChEBI" id="CHEBI:15378"/>
        <dbReference type="ChEBI" id="CHEBI:29999"/>
        <dbReference type="ChEBI" id="CHEBI:30616"/>
        <dbReference type="ChEBI" id="CHEBI:83421"/>
        <dbReference type="ChEBI" id="CHEBI:456216"/>
        <dbReference type="EC" id="2.7.11.1"/>
    </reaction>
</comment>
<dbReference type="GO" id="GO:0005524">
    <property type="term" value="F:ATP binding"/>
    <property type="evidence" value="ECO:0007669"/>
    <property type="project" value="UniProtKB-KW"/>
</dbReference>
<keyword evidence="12" id="KW-0067">ATP-binding</keyword>
<feature type="region of interest" description="Disordered" evidence="24">
    <location>
        <begin position="676"/>
        <end position="746"/>
    </location>
</feature>
<dbReference type="EC" id="2.7.11.1" evidence="5"/>
<dbReference type="PROSITE" id="PS00108">
    <property type="entry name" value="PROTEIN_KINASE_ST"/>
    <property type="match status" value="1"/>
</dbReference>
<evidence type="ECO:0000256" key="18">
    <source>
        <dbReference type="ARBA" id="ARBA00023306"/>
    </source>
</evidence>
<evidence type="ECO:0000313" key="26">
    <source>
        <dbReference type="EMBL" id="ELW48273.1"/>
    </source>
</evidence>
<evidence type="ECO:0000259" key="25">
    <source>
        <dbReference type="PROSITE" id="PS50011"/>
    </source>
</evidence>
<evidence type="ECO:0000256" key="9">
    <source>
        <dbReference type="ARBA" id="ARBA00022723"/>
    </source>
</evidence>
<keyword evidence="15" id="KW-0175">Coiled coil</keyword>
<evidence type="ECO:0000256" key="13">
    <source>
        <dbReference type="ARBA" id="ARBA00022842"/>
    </source>
</evidence>
<feature type="compositionally biased region" description="Low complexity" evidence="24">
    <location>
        <begin position="806"/>
        <end position="820"/>
    </location>
</feature>
<evidence type="ECO:0000256" key="5">
    <source>
        <dbReference type="ARBA" id="ARBA00012513"/>
    </source>
</evidence>
<keyword evidence="7" id="KW-0597">Phosphoprotein</keyword>
<dbReference type="Gene3D" id="3.30.200.20">
    <property type="entry name" value="Phosphorylase Kinase, domain 1"/>
    <property type="match status" value="1"/>
</dbReference>
<keyword evidence="18" id="KW-0131">Cell cycle</keyword>
<dbReference type="Gene3D" id="1.10.510.10">
    <property type="entry name" value="Transferase(Phosphotransferase) domain 1"/>
    <property type="match status" value="1"/>
</dbReference>
<dbReference type="InterPro" id="IPR051131">
    <property type="entry name" value="NEK_Ser/Thr_kinase_NIMA"/>
</dbReference>
<evidence type="ECO:0000256" key="6">
    <source>
        <dbReference type="ARBA" id="ARBA00022527"/>
    </source>
</evidence>
<dbReference type="AlphaFoldDB" id="L9JD28"/>
<evidence type="ECO:0000256" key="8">
    <source>
        <dbReference type="ARBA" id="ARBA00022679"/>
    </source>
</evidence>
<feature type="domain" description="Protein kinase" evidence="25">
    <location>
        <begin position="29"/>
        <end position="311"/>
    </location>
</feature>
<evidence type="ECO:0000256" key="22">
    <source>
        <dbReference type="ARBA" id="ARBA00073378"/>
    </source>
</evidence>
<dbReference type="Proteomes" id="UP000011518">
    <property type="component" value="Unassembled WGS sequence"/>
</dbReference>
<evidence type="ECO:0000256" key="24">
    <source>
        <dbReference type="SAM" id="MobiDB-lite"/>
    </source>
</evidence>
<evidence type="ECO:0000256" key="2">
    <source>
        <dbReference type="ARBA" id="ARBA00001946"/>
    </source>
</evidence>
<dbReference type="InterPro" id="IPR008271">
    <property type="entry name" value="Ser/Thr_kinase_AS"/>
</dbReference>
<dbReference type="Pfam" id="PF22327">
    <property type="entry name" value="Nudt16-like"/>
    <property type="match status" value="2"/>
</dbReference>
<protein>
    <recommendedName>
        <fullName evidence="22">Serine/threonine-protein kinase Nek11</fullName>
        <ecNumber evidence="5">2.7.11.1</ecNumber>
    </recommendedName>
    <alternativeName>
        <fullName evidence="23">Never in mitosis A-related kinase 11</fullName>
    </alternativeName>
</protein>
<dbReference type="FunCoup" id="L9JD28">
    <property type="interactions" value="709"/>
</dbReference>
<evidence type="ECO:0000256" key="20">
    <source>
        <dbReference type="ARBA" id="ARBA00048679"/>
    </source>
</evidence>
<dbReference type="GO" id="GO:0004674">
    <property type="term" value="F:protein serine/threonine kinase activity"/>
    <property type="evidence" value="ECO:0007669"/>
    <property type="project" value="UniProtKB-KW"/>
</dbReference>
<reference evidence="27" key="2">
    <citation type="journal article" date="2013" name="Nat. Commun.">
        <title>Genome of the Chinese tree shrew.</title>
        <authorList>
            <person name="Fan Y."/>
            <person name="Huang Z.Y."/>
            <person name="Cao C.C."/>
            <person name="Chen C.S."/>
            <person name="Chen Y.X."/>
            <person name="Fan D.D."/>
            <person name="He J."/>
            <person name="Hou H.L."/>
            <person name="Hu L."/>
            <person name="Hu X.T."/>
            <person name="Jiang X.T."/>
            <person name="Lai R."/>
            <person name="Lang Y.S."/>
            <person name="Liang B."/>
            <person name="Liao S.G."/>
            <person name="Mu D."/>
            <person name="Ma Y.Y."/>
            <person name="Niu Y.Y."/>
            <person name="Sun X.Q."/>
            <person name="Xia J.Q."/>
            <person name="Xiao J."/>
            <person name="Xiong Z.Q."/>
            <person name="Xu L."/>
            <person name="Yang L."/>
            <person name="Zhang Y."/>
            <person name="Zhao W."/>
            <person name="Zhao X.D."/>
            <person name="Zheng Y.T."/>
            <person name="Zhou J.M."/>
            <person name="Zhu Y.B."/>
            <person name="Zhang G.J."/>
            <person name="Wang J."/>
            <person name="Yao Y.G."/>
        </authorList>
    </citation>
    <scope>NUCLEOTIDE SEQUENCE [LARGE SCALE GENOMIC DNA]</scope>
</reference>
<keyword evidence="11 26" id="KW-0418">Kinase</keyword>
<evidence type="ECO:0000256" key="15">
    <source>
        <dbReference type="ARBA" id="ARBA00023054"/>
    </source>
</evidence>
<evidence type="ECO:0000256" key="11">
    <source>
        <dbReference type="ARBA" id="ARBA00022777"/>
    </source>
</evidence>
<dbReference type="CDD" id="cd08222">
    <property type="entry name" value="STKc_Nek11"/>
    <property type="match status" value="1"/>
</dbReference>
<keyword evidence="9" id="KW-0479">Metal-binding</keyword>
<evidence type="ECO:0000256" key="3">
    <source>
        <dbReference type="ARBA" id="ARBA00004604"/>
    </source>
</evidence>
<evidence type="ECO:0000256" key="12">
    <source>
        <dbReference type="ARBA" id="ARBA00022840"/>
    </source>
</evidence>
<comment type="function">
    <text evidence="21">Protein kinase which plays an important role in the G2/M checkpoint response to DNA damage. Controls degradation of CDC25A by directly phosphorylating it on residues whose phosphorylation is required for BTRC-mediated polyubiquitination and degradation.</text>
</comment>
<evidence type="ECO:0000256" key="10">
    <source>
        <dbReference type="ARBA" id="ARBA00022741"/>
    </source>
</evidence>
<evidence type="ECO:0000256" key="1">
    <source>
        <dbReference type="ARBA" id="ARBA00001936"/>
    </source>
</evidence>
<evidence type="ECO:0000256" key="14">
    <source>
        <dbReference type="ARBA" id="ARBA00022884"/>
    </source>
</evidence>
<evidence type="ECO:0000256" key="16">
    <source>
        <dbReference type="ARBA" id="ARBA00023211"/>
    </source>
</evidence>
<dbReference type="PANTHER" id="PTHR44899:SF8">
    <property type="entry name" value="NIMA-RELATED KINASE 11"/>
    <property type="match status" value="1"/>
</dbReference>
<comment type="similarity">
    <text evidence="4">Belongs to the protein kinase superfamily. NEK Ser/Thr protein kinase family. NIMA subfamily.</text>
</comment>
<dbReference type="GO" id="GO:0005730">
    <property type="term" value="C:nucleolus"/>
    <property type="evidence" value="ECO:0007669"/>
    <property type="project" value="UniProtKB-SubCell"/>
</dbReference>
<comment type="cofactor">
    <cofactor evidence="2">
        <name>Mg(2+)</name>
        <dbReference type="ChEBI" id="CHEBI:18420"/>
    </cofactor>
</comment>
<evidence type="ECO:0000256" key="17">
    <source>
        <dbReference type="ARBA" id="ARBA00023242"/>
    </source>
</evidence>
<accession>L9JD28</accession>
<dbReference type="GO" id="GO:0003723">
    <property type="term" value="F:RNA binding"/>
    <property type="evidence" value="ECO:0007669"/>
    <property type="project" value="UniProtKB-KW"/>
</dbReference>
<dbReference type="GO" id="GO:0046872">
    <property type="term" value="F:metal ion binding"/>
    <property type="evidence" value="ECO:0007669"/>
    <property type="project" value="UniProtKB-KW"/>
</dbReference>
<dbReference type="FunFam" id="3.30.200.20:FF:000332">
    <property type="entry name" value="NIMA related kinase 11"/>
    <property type="match status" value="1"/>
</dbReference>
<sequence>MLKFQEATKGASGPAAACADPETLVARRYVLRQKLGSGSFGTVYLVSDKKAKRGEALKVLKEIPIGALNPNETVQANMEAQLLSRLDHPAIVKFHTSFVEQDSFCIVTEYCEGRDLDCKIQEYKEAGKVFPENQIMEWFAQLLLGVAYMHERRILHRDLKSKNIFLKNNLLKIGDFGVSRLLMGPCDLATTLTGTPHYLSPEALKHQGYDTKSDIWSLACVLFEMCCLTQAFTGSSFLSIVLKIMEGDTPSLPERYPRELNAIMERYRDVQQGAQCSGRTGKPAPSDPCSMLNKSPSLRPSATEILKVPYINAQLQDSSNEAEGEAVLPGVDTGTAPVQTYAWAAGETLRRILSYENQSVFAKTVAISRPPFLLRPQSELCCGCVGSQLRGCSPQRGQCHRRRVAQLGVLVKTARRSAAGAFSVPREHLRRVAVSEEAQSGGHAHKVKLVSRVALERVVCGGTTQVSCPCSLLFTDEKTEAHRGSVSQGSGARERWRQRKAHLQTLRALSEVQKMTPRERMRLRKLQAADGTARRLKKIVEEKYEENNKRMQELRSQNFQQVNVDVLHVSSLFLLERFLPKNTETTTTAAADVTPAPTVFHSAMATARMKSIRESAMRRLGAEAFEEVYRYLRRARQRGASEPEVLQSLGRLVPRVGDCFEVDQLLYFEEQLLNTAGRGRRRPSSEPLSAKAGAQRAVVAPGSPSGEPLSAKAGAQRAVVGQRDPRGSTRGARVPTARPPGGEWTPRQRFASWARYSRHLVNLRTSSHAGPAQRVVAHFYAKRLTLEQLLAVEAGTTQAKDHGLEARSSSSDQSRDQTTALPGPPPCQLLNRVLRTRLGLQLSVGLSPVLGLVRVPLYTLRDGVGGLPAFLENSFIGAAREQLLEALQDLELLEPGSVSRLKIPARH</sequence>
<keyword evidence="16" id="KW-0464">Manganese</keyword>
<dbReference type="InterPro" id="IPR000719">
    <property type="entry name" value="Prot_kinase_dom"/>
</dbReference>
<dbReference type="Gene3D" id="3.90.79.10">
    <property type="entry name" value="Nucleoside Triphosphate Pyrophosphohydrolase"/>
    <property type="match status" value="2"/>
</dbReference>
<dbReference type="EMBL" id="KB321066">
    <property type="protein sequence ID" value="ELW48273.1"/>
    <property type="molecule type" value="Genomic_DNA"/>
</dbReference>
<evidence type="ECO:0000256" key="4">
    <source>
        <dbReference type="ARBA" id="ARBA00010886"/>
    </source>
</evidence>
<dbReference type="InterPro" id="IPR011009">
    <property type="entry name" value="Kinase-like_dom_sf"/>
</dbReference>
<dbReference type="Pfam" id="PF00069">
    <property type="entry name" value="Pkinase"/>
    <property type="match status" value="1"/>
</dbReference>
<dbReference type="SUPFAM" id="SSF56112">
    <property type="entry name" value="Protein kinase-like (PK-like)"/>
    <property type="match status" value="1"/>
</dbReference>
<keyword evidence="6" id="KW-0723">Serine/threonine-protein kinase</keyword>
<evidence type="ECO:0000256" key="23">
    <source>
        <dbReference type="ARBA" id="ARBA00075647"/>
    </source>
</evidence>